<keyword evidence="1" id="KW-0813">Transport</keyword>
<dbReference type="EMBL" id="AFTL01000015">
    <property type="protein sequence ID" value="EGS36842.1"/>
    <property type="molecule type" value="Genomic_DNA"/>
</dbReference>
<keyword evidence="2" id="KW-1003">Cell membrane</keyword>
<dbReference type="PROSITE" id="PS50893">
    <property type="entry name" value="ABC_TRANSPORTER_2"/>
    <property type="match status" value="1"/>
</dbReference>
<dbReference type="InterPro" id="IPR050086">
    <property type="entry name" value="MetN_ABC_transporter-like"/>
</dbReference>
<dbReference type="PANTHER" id="PTHR43166:SF30">
    <property type="entry name" value="METHIONINE IMPORT ATP-BINDING PROTEIN METN"/>
    <property type="match status" value="1"/>
</dbReference>
<sequence length="347" mass="38996">MNERSGTLELEQISVVFRNKKQTIDAVRDVNITIPTGTVFGLIGYSGAGKSTLARTINLLQRPSSGSVKIDGVDITTLGQRELRQWRRKIGMIFQHFNLMATRTVEENVMLPLLHSGLSKQEKRQKADRLLKLVDLADRKDAYPNQLSGGQKQRVAIARALANDPQILISDEATSALDPKTTQNILHLLKRLNEQLGLTIILITHEMEVVREITNQVAVMDHGRIVEQGPTTQLFLNPQQPLTRELLVDGDQGADEMATLIKQYTAADRSLVSFTYREQQTDLFTLLKTIEQWVEKIKLVYNNTQRVENQLWGTAVIAVRDDEVANLQQHVAAHPAVVANKLLKEVD</sequence>
<gene>
    <name evidence="9" type="ORF">HMPREF9102_1950</name>
</gene>
<protein>
    <submittedName>
        <fullName evidence="9">ABC transporter, ATP-binding protein</fullName>
    </submittedName>
</protein>
<evidence type="ECO:0000256" key="3">
    <source>
        <dbReference type="ARBA" id="ARBA00022741"/>
    </source>
</evidence>
<keyword evidence="6" id="KW-0029">Amino-acid transport</keyword>
<dbReference type="InterPro" id="IPR027417">
    <property type="entry name" value="P-loop_NTPase"/>
</dbReference>
<evidence type="ECO:0000256" key="1">
    <source>
        <dbReference type="ARBA" id="ARBA00022448"/>
    </source>
</evidence>
<evidence type="ECO:0000256" key="7">
    <source>
        <dbReference type="ARBA" id="ARBA00023136"/>
    </source>
</evidence>
<dbReference type="Proteomes" id="UP000006035">
    <property type="component" value="Unassembled WGS sequence"/>
</dbReference>
<dbReference type="Gene3D" id="3.40.50.300">
    <property type="entry name" value="P-loop containing nucleotide triphosphate hydrolases"/>
    <property type="match status" value="1"/>
</dbReference>
<dbReference type="InterPro" id="IPR041701">
    <property type="entry name" value="MetN_ABC"/>
</dbReference>
<keyword evidence="7" id="KW-0472">Membrane</keyword>
<evidence type="ECO:0000313" key="10">
    <source>
        <dbReference type="Proteomes" id="UP000006035"/>
    </source>
</evidence>
<dbReference type="InterPro" id="IPR003593">
    <property type="entry name" value="AAA+_ATPase"/>
</dbReference>
<feature type="domain" description="ABC transporter" evidence="8">
    <location>
        <begin position="8"/>
        <end position="247"/>
    </location>
</feature>
<dbReference type="SMART" id="SM00382">
    <property type="entry name" value="AAA"/>
    <property type="match status" value="1"/>
</dbReference>
<dbReference type="CDD" id="cd03258">
    <property type="entry name" value="ABC_MetN_methionine_transporter"/>
    <property type="match status" value="1"/>
</dbReference>
<evidence type="ECO:0000256" key="4">
    <source>
        <dbReference type="ARBA" id="ARBA00022840"/>
    </source>
</evidence>
<evidence type="ECO:0000256" key="2">
    <source>
        <dbReference type="ARBA" id="ARBA00022475"/>
    </source>
</evidence>
<evidence type="ECO:0000313" key="9">
    <source>
        <dbReference type="EMBL" id="EGS36842.1"/>
    </source>
</evidence>
<keyword evidence="4 9" id="KW-0067">ATP-binding</keyword>
<evidence type="ECO:0000256" key="6">
    <source>
        <dbReference type="ARBA" id="ARBA00022970"/>
    </source>
</evidence>
<dbReference type="Pfam" id="PF00005">
    <property type="entry name" value="ABC_tran"/>
    <property type="match status" value="1"/>
</dbReference>
<keyword evidence="5" id="KW-1278">Translocase</keyword>
<keyword evidence="3" id="KW-0547">Nucleotide-binding</keyword>
<accession>A0ABP2L9H7</accession>
<evidence type="ECO:0000259" key="8">
    <source>
        <dbReference type="PROSITE" id="PS50893"/>
    </source>
</evidence>
<proteinExistence type="predicted"/>
<dbReference type="PANTHER" id="PTHR43166">
    <property type="entry name" value="AMINO ACID IMPORT ATP-BINDING PROTEIN"/>
    <property type="match status" value="1"/>
</dbReference>
<dbReference type="RefSeq" id="WP_003711468.1">
    <property type="nucleotide sequence ID" value="NZ_AFTL01000015.1"/>
</dbReference>
<comment type="caution">
    <text evidence="9">The sequence shown here is derived from an EMBL/GenBank/DDBJ whole genome shotgun (WGS) entry which is preliminary data.</text>
</comment>
<dbReference type="PROSITE" id="PS00211">
    <property type="entry name" value="ABC_TRANSPORTER_1"/>
    <property type="match status" value="1"/>
</dbReference>
<dbReference type="InterPro" id="IPR003439">
    <property type="entry name" value="ABC_transporter-like_ATP-bd"/>
</dbReference>
<organism evidence="9 10">
    <name type="scientific">Limosilactobacillus oris F0423</name>
    <dbReference type="NCBI Taxonomy" id="944562"/>
    <lineage>
        <taxon>Bacteria</taxon>
        <taxon>Bacillati</taxon>
        <taxon>Bacillota</taxon>
        <taxon>Bacilli</taxon>
        <taxon>Lactobacillales</taxon>
        <taxon>Lactobacillaceae</taxon>
        <taxon>Limosilactobacillus</taxon>
    </lineage>
</organism>
<name>A0ABP2L9H7_9LACO</name>
<reference evidence="9 10" key="1">
    <citation type="submission" date="2011-05" db="EMBL/GenBank/DDBJ databases">
        <authorList>
            <person name="Durkin A.S."/>
            <person name="Kim M."/>
            <person name="Radune D."/>
            <person name="Hostetler J."/>
            <person name="Torralba M."/>
            <person name="Gillis M."/>
            <person name="Methe B."/>
            <person name="Sutton G."/>
            <person name="Nelson K.E."/>
        </authorList>
    </citation>
    <scope>NUCLEOTIDE SEQUENCE [LARGE SCALE GENOMIC DNA]</scope>
    <source>
        <strain evidence="9 10">F0423</strain>
    </source>
</reference>
<dbReference type="GO" id="GO:0005524">
    <property type="term" value="F:ATP binding"/>
    <property type="evidence" value="ECO:0007669"/>
    <property type="project" value="UniProtKB-KW"/>
</dbReference>
<dbReference type="InterPro" id="IPR017871">
    <property type="entry name" value="ABC_transporter-like_CS"/>
</dbReference>
<keyword evidence="10" id="KW-1185">Reference proteome</keyword>
<dbReference type="SUPFAM" id="SSF52540">
    <property type="entry name" value="P-loop containing nucleoside triphosphate hydrolases"/>
    <property type="match status" value="1"/>
</dbReference>
<evidence type="ECO:0000256" key="5">
    <source>
        <dbReference type="ARBA" id="ARBA00022967"/>
    </source>
</evidence>